<accession>A0AAD7M8J9</accession>
<organism evidence="1 2">
    <name type="scientific">Mycena metata</name>
    <dbReference type="NCBI Taxonomy" id="1033252"/>
    <lineage>
        <taxon>Eukaryota</taxon>
        <taxon>Fungi</taxon>
        <taxon>Dikarya</taxon>
        <taxon>Basidiomycota</taxon>
        <taxon>Agaricomycotina</taxon>
        <taxon>Agaricomycetes</taxon>
        <taxon>Agaricomycetidae</taxon>
        <taxon>Agaricales</taxon>
        <taxon>Marasmiineae</taxon>
        <taxon>Mycenaceae</taxon>
        <taxon>Mycena</taxon>
    </lineage>
</organism>
<dbReference type="Proteomes" id="UP001215598">
    <property type="component" value="Unassembled WGS sequence"/>
</dbReference>
<evidence type="ECO:0000313" key="1">
    <source>
        <dbReference type="EMBL" id="KAJ7705703.1"/>
    </source>
</evidence>
<dbReference type="AlphaFoldDB" id="A0AAD7M8J9"/>
<proteinExistence type="predicted"/>
<gene>
    <name evidence="1" type="ORF">B0H16DRAFT_1826473</name>
</gene>
<protein>
    <submittedName>
        <fullName evidence="1">Uncharacterized protein</fullName>
    </submittedName>
</protein>
<keyword evidence="2" id="KW-1185">Reference proteome</keyword>
<sequence length="308" mass="31517">MEILVEFHVGREGVAQAVGGVDTVWRKVYEGGGTNNVGREGVVRWGARKYAPGSDYPNPLLRRAASALLEKAGQLGGGSGGGRIPAAAGVDTGWRLTGESASWETGGGCNERERQFEGGIVAVACVLTLARDGSVREGRETAGRVGVGGKVGVAREWDVGARRARRWVLDAKGGVVGSTGGVRASCGGVLGCSRGGECGPVWAGCGAAATARCGGSSSTWLLGRGVWCGDAGDDVSALFGDAHAEVGAGSVRVPGVKTNVVAQVDDPGTTVFGFPPAVFFVNPWLPVMYWGVNIYVGTKAALQDLILT</sequence>
<dbReference type="EMBL" id="JARKIB010000468">
    <property type="protein sequence ID" value="KAJ7705703.1"/>
    <property type="molecule type" value="Genomic_DNA"/>
</dbReference>
<name>A0AAD7M8J9_9AGAR</name>
<comment type="caution">
    <text evidence="1">The sequence shown here is derived from an EMBL/GenBank/DDBJ whole genome shotgun (WGS) entry which is preliminary data.</text>
</comment>
<reference evidence="1" key="1">
    <citation type="submission" date="2023-03" db="EMBL/GenBank/DDBJ databases">
        <title>Massive genome expansion in bonnet fungi (Mycena s.s.) driven by repeated elements and novel gene families across ecological guilds.</title>
        <authorList>
            <consortium name="Lawrence Berkeley National Laboratory"/>
            <person name="Harder C.B."/>
            <person name="Miyauchi S."/>
            <person name="Viragh M."/>
            <person name="Kuo A."/>
            <person name="Thoen E."/>
            <person name="Andreopoulos B."/>
            <person name="Lu D."/>
            <person name="Skrede I."/>
            <person name="Drula E."/>
            <person name="Henrissat B."/>
            <person name="Morin E."/>
            <person name="Kohler A."/>
            <person name="Barry K."/>
            <person name="LaButti K."/>
            <person name="Morin E."/>
            <person name="Salamov A."/>
            <person name="Lipzen A."/>
            <person name="Mereny Z."/>
            <person name="Hegedus B."/>
            <person name="Baldrian P."/>
            <person name="Stursova M."/>
            <person name="Weitz H."/>
            <person name="Taylor A."/>
            <person name="Grigoriev I.V."/>
            <person name="Nagy L.G."/>
            <person name="Martin F."/>
            <person name="Kauserud H."/>
        </authorList>
    </citation>
    <scope>NUCLEOTIDE SEQUENCE</scope>
    <source>
        <strain evidence="1">CBHHK182m</strain>
    </source>
</reference>
<evidence type="ECO:0000313" key="2">
    <source>
        <dbReference type="Proteomes" id="UP001215598"/>
    </source>
</evidence>